<dbReference type="Proteomes" id="UP000541352">
    <property type="component" value="Unassembled WGS sequence"/>
</dbReference>
<protein>
    <recommendedName>
        <fullName evidence="4">Outer membrane protein beta-barrel domain-containing protein</fullName>
    </recommendedName>
</protein>
<name>A0A7W5ZML3_9BACT</name>
<dbReference type="RefSeq" id="WP_183976039.1">
    <property type="nucleotide sequence ID" value="NZ_JACIBY010000007.1"/>
</dbReference>
<organism evidence="2 3">
    <name type="scientific">Runella defluvii</name>
    <dbReference type="NCBI Taxonomy" id="370973"/>
    <lineage>
        <taxon>Bacteria</taxon>
        <taxon>Pseudomonadati</taxon>
        <taxon>Bacteroidota</taxon>
        <taxon>Cytophagia</taxon>
        <taxon>Cytophagales</taxon>
        <taxon>Spirosomataceae</taxon>
        <taxon>Runella</taxon>
    </lineage>
</organism>
<keyword evidence="1" id="KW-0732">Signal</keyword>
<dbReference type="Gene3D" id="2.40.160.170">
    <property type="match status" value="1"/>
</dbReference>
<dbReference type="EMBL" id="JACIBY010000007">
    <property type="protein sequence ID" value="MBB3839618.1"/>
    <property type="molecule type" value="Genomic_DNA"/>
</dbReference>
<accession>A0A7W5ZML3</accession>
<evidence type="ECO:0000313" key="3">
    <source>
        <dbReference type="Proteomes" id="UP000541352"/>
    </source>
</evidence>
<dbReference type="AlphaFoldDB" id="A0A7W5ZML3"/>
<keyword evidence="3" id="KW-1185">Reference proteome</keyword>
<evidence type="ECO:0000313" key="2">
    <source>
        <dbReference type="EMBL" id="MBB3839618.1"/>
    </source>
</evidence>
<evidence type="ECO:0000256" key="1">
    <source>
        <dbReference type="SAM" id="SignalP"/>
    </source>
</evidence>
<reference evidence="2 3" key="1">
    <citation type="submission" date="2020-08" db="EMBL/GenBank/DDBJ databases">
        <title>Genomic Encyclopedia of Type Strains, Phase IV (KMG-IV): sequencing the most valuable type-strain genomes for metagenomic binning, comparative biology and taxonomic classification.</title>
        <authorList>
            <person name="Goeker M."/>
        </authorList>
    </citation>
    <scope>NUCLEOTIDE SEQUENCE [LARGE SCALE GENOMIC DNA]</scope>
    <source>
        <strain evidence="2 3">DSM 17976</strain>
    </source>
</reference>
<proteinExistence type="predicted"/>
<feature type="chain" id="PRO_5031279434" description="Outer membrane protein beta-barrel domain-containing protein" evidence="1">
    <location>
        <begin position="19"/>
        <end position="235"/>
    </location>
</feature>
<feature type="signal peptide" evidence="1">
    <location>
        <begin position="1"/>
        <end position="18"/>
    </location>
</feature>
<comment type="caution">
    <text evidence="2">The sequence shown here is derived from an EMBL/GenBank/DDBJ whole genome shotgun (WGS) entry which is preliminary data.</text>
</comment>
<gene>
    <name evidence="2" type="ORF">FHS57_003627</name>
</gene>
<sequence>MKYLLSFLLLLGGNQTLASSDDEKGPSRWWPQGLSLQAGVTGVGVQGAWRLPKRPQWVVRAGGSYLGYKKKHQFDLGDSSIVEFRPDFVIGLVQGSVKWQPFRRSSFFLTAGAGYTWRPDVRLQLQALSPIELGGIQMKPEEFGTIDLRVRWSSVVGYAGLGMGRSIPKRRWGFGFELGCYYWGKPKLSADYEGFLETTTLDEQLPMIERNMRGYRFLPNLQVVLSYSLVRKTQK</sequence>
<evidence type="ECO:0008006" key="4">
    <source>
        <dbReference type="Google" id="ProtNLM"/>
    </source>
</evidence>